<feature type="compositionally biased region" description="Basic and acidic residues" evidence="1">
    <location>
        <begin position="8"/>
        <end position="22"/>
    </location>
</feature>
<dbReference type="EMBL" id="BQNB010010322">
    <property type="protein sequence ID" value="GJS75693.1"/>
    <property type="molecule type" value="Genomic_DNA"/>
</dbReference>
<accession>A0ABQ4YFF2</accession>
<gene>
    <name evidence="2" type="ORF">Tco_0725574</name>
</gene>
<evidence type="ECO:0000313" key="2">
    <source>
        <dbReference type="EMBL" id="GJS75693.1"/>
    </source>
</evidence>
<organism evidence="2 3">
    <name type="scientific">Tanacetum coccineum</name>
    <dbReference type="NCBI Taxonomy" id="301880"/>
    <lineage>
        <taxon>Eukaryota</taxon>
        <taxon>Viridiplantae</taxon>
        <taxon>Streptophyta</taxon>
        <taxon>Embryophyta</taxon>
        <taxon>Tracheophyta</taxon>
        <taxon>Spermatophyta</taxon>
        <taxon>Magnoliopsida</taxon>
        <taxon>eudicotyledons</taxon>
        <taxon>Gunneridae</taxon>
        <taxon>Pentapetalae</taxon>
        <taxon>asterids</taxon>
        <taxon>campanulids</taxon>
        <taxon>Asterales</taxon>
        <taxon>Asteraceae</taxon>
        <taxon>Asteroideae</taxon>
        <taxon>Anthemideae</taxon>
        <taxon>Anthemidinae</taxon>
        <taxon>Tanacetum</taxon>
    </lineage>
</organism>
<proteinExistence type="predicted"/>
<feature type="region of interest" description="Disordered" evidence="1">
    <location>
        <begin position="1"/>
        <end position="22"/>
    </location>
</feature>
<reference evidence="2" key="1">
    <citation type="journal article" date="2022" name="Int. J. Mol. Sci.">
        <title>Draft Genome of Tanacetum Coccineum: Genomic Comparison of Closely Related Tanacetum-Family Plants.</title>
        <authorList>
            <person name="Yamashiro T."/>
            <person name="Shiraishi A."/>
            <person name="Nakayama K."/>
            <person name="Satake H."/>
        </authorList>
    </citation>
    <scope>NUCLEOTIDE SEQUENCE</scope>
</reference>
<keyword evidence="3" id="KW-1185">Reference proteome</keyword>
<name>A0ABQ4YFF2_9ASTR</name>
<evidence type="ECO:0000256" key="1">
    <source>
        <dbReference type="SAM" id="MobiDB-lite"/>
    </source>
</evidence>
<sequence>MGTFSGHGKAENQRESKEEGKTKGRYFECMQLKDADDPIKTKVDDWEFKGLFGVLLVDNVEEQRWDVK</sequence>
<reference evidence="2" key="2">
    <citation type="submission" date="2022-01" db="EMBL/GenBank/DDBJ databases">
        <authorList>
            <person name="Yamashiro T."/>
            <person name="Shiraishi A."/>
            <person name="Satake H."/>
            <person name="Nakayama K."/>
        </authorList>
    </citation>
    <scope>NUCLEOTIDE SEQUENCE</scope>
</reference>
<evidence type="ECO:0000313" key="3">
    <source>
        <dbReference type="Proteomes" id="UP001151760"/>
    </source>
</evidence>
<protein>
    <submittedName>
        <fullName evidence="2">Uncharacterized protein</fullName>
    </submittedName>
</protein>
<comment type="caution">
    <text evidence="2">The sequence shown here is derived from an EMBL/GenBank/DDBJ whole genome shotgun (WGS) entry which is preliminary data.</text>
</comment>
<dbReference type="Proteomes" id="UP001151760">
    <property type="component" value="Unassembled WGS sequence"/>
</dbReference>